<dbReference type="GeneID" id="39985769"/>
<dbReference type="EMBL" id="NBCO01000016">
    <property type="protein sequence ID" value="ORC88479.1"/>
    <property type="molecule type" value="Genomic_DNA"/>
</dbReference>
<comment type="caution">
    <text evidence="1">The sequence shown here is derived from an EMBL/GenBank/DDBJ whole genome shotgun (WGS) entry which is preliminary data.</text>
</comment>
<name>A0A1X0NWA0_9TRYP</name>
<dbReference type="OrthoDB" id="264736at2759"/>
<keyword evidence="2" id="KW-1185">Reference proteome</keyword>
<accession>A0A1X0NWA0</accession>
<proteinExistence type="predicted"/>
<dbReference type="AlphaFoldDB" id="A0A1X0NWA0"/>
<dbReference type="RefSeq" id="XP_028882545.1">
    <property type="nucleotide sequence ID" value="XM_029025989.1"/>
</dbReference>
<reference evidence="1 2" key="1">
    <citation type="submission" date="2017-03" db="EMBL/GenBank/DDBJ databases">
        <title>An alternative strategy for trypanosome survival in the mammalian bloodstream revealed through genome and transcriptome analysis of the ubiquitous bovine parasite Trypanosoma (Megatrypanum) theileri.</title>
        <authorList>
            <person name="Kelly S."/>
            <person name="Ivens A."/>
            <person name="Mott A."/>
            <person name="O'Neill E."/>
            <person name="Emms D."/>
            <person name="Macleod O."/>
            <person name="Voorheis P."/>
            <person name="Matthews J."/>
            <person name="Matthews K."/>
            <person name="Carrington M."/>
        </authorList>
    </citation>
    <scope>NUCLEOTIDE SEQUENCE [LARGE SCALE GENOMIC DNA]</scope>
    <source>
        <strain evidence="1">Edinburgh</strain>
    </source>
</reference>
<dbReference type="VEuPathDB" id="TriTrypDB:TM35_000161170"/>
<sequence length="196" mass="22553">MDADSDVNTLPTHLLLVHIERCERLLSHPLLLSRLPDGGESIRARHTLFVAERKRREANGDAAIVAKSVDAVVPHCKEKGVSSTDDLLKGMDMNPRETNISCRQFDSKNILDRNTEESYKEAVQAMTEKYRHYRIPVEAIVRRTFGGSLSETEIQRILDDVPPNYFLTHDETMSLQRKLLKEERLDALEMLRRQQE</sequence>
<evidence type="ECO:0000313" key="1">
    <source>
        <dbReference type="EMBL" id="ORC88479.1"/>
    </source>
</evidence>
<evidence type="ECO:0000313" key="2">
    <source>
        <dbReference type="Proteomes" id="UP000192257"/>
    </source>
</evidence>
<organism evidence="1 2">
    <name type="scientific">Trypanosoma theileri</name>
    <dbReference type="NCBI Taxonomy" id="67003"/>
    <lineage>
        <taxon>Eukaryota</taxon>
        <taxon>Discoba</taxon>
        <taxon>Euglenozoa</taxon>
        <taxon>Kinetoplastea</taxon>
        <taxon>Metakinetoplastina</taxon>
        <taxon>Trypanosomatida</taxon>
        <taxon>Trypanosomatidae</taxon>
        <taxon>Trypanosoma</taxon>
    </lineage>
</organism>
<protein>
    <submittedName>
        <fullName evidence="1">Uncharacterized protein</fullName>
    </submittedName>
</protein>
<gene>
    <name evidence="1" type="ORF">TM35_000161170</name>
</gene>
<dbReference type="Proteomes" id="UP000192257">
    <property type="component" value="Unassembled WGS sequence"/>
</dbReference>